<keyword evidence="4" id="KW-1185">Reference proteome</keyword>
<sequence>MRGESDEIGQIEGTSHQEHNSKKTHIKKRQDYDFVLQQLLAHQEAMRRFEEILDQLAERLAELERLQKRSIDAQKLIAAKDTNGSIEFLIEHYGIERDDLDAMSPGEIMAVMLNLERQNCDSIETLKSDIKNLAHKAYLIAGEHFDTDNPQHQKLMNQLEAMEARAQKLDMDFDKILEHAHFETENTYTLLKAQMNENSESDVFQDSEKITDKFNIVVQNSSEFKQQHDNALDNENDKSNKVIGMNL</sequence>
<keyword evidence="1" id="KW-0175">Coiled coil</keyword>
<evidence type="ECO:0000256" key="2">
    <source>
        <dbReference type="SAM" id="MobiDB-lite"/>
    </source>
</evidence>
<evidence type="ECO:0000256" key="1">
    <source>
        <dbReference type="SAM" id="Coils"/>
    </source>
</evidence>
<accession>A0A2T6BR92</accession>
<comment type="caution">
    <text evidence="3">The sequence shown here is derived from an EMBL/GenBank/DDBJ whole genome shotgun (WGS) entry which is preliminary data.</text>
</comment>
<name>A0A2T6BR92_9FLAO</name>
<dbReference type="Proteomes" id="UP000244090">
    <property type="component" value="Unassembled WGS sequence"/>
</dbReference>
<feature type="compositionally biased region" description="Basic and acidic residues" evidence="2">
    <location>
        <begin position="227"/>
        <end position="240"/>
    </location>
</feature>
<dbReference type="AlphaFoldDB" id="A0A2T6BR92"/>
<dbReference type="EMBL" id="QBKT01000013">
    <property type="protein sequence ID" value="PTX58566.1"/>
    <property type="molecule type" value="Genomic_DNA"/>
</dbReference>
<organism evidence="3 4">
    <name type="scientific">Kordia periserrulae</name>
    <dbReference type="NCBI Taxonomy" id="701523"/>
    <lineage>
        <taxon>Bacteria</taxon>
        <taxon>Pseudomonadati</taxon>
        <taxon>Bacteroidota</taxon>
        <taxon>Flavobacteriia</taxon>
        <taxon>Flavobacteriales</taxon>
        <taxon>Flavobacteriaceae</taxon>
        <taxon>Kordia</taxon>
    </lineage>
</organism>
<feature type="coiled-coil region" evidence="1">
    <location>
        <begin position="39"/>
        <end position="73"/>
    </location>
</feature>
<reference evidence="3 4" key="1">
    <citation type="submission" date="2018-04" db="EMBL/GenBank/DDBJ databases">
        <title>Genomic Encyclopedia of Archaeal and Bacterial Type Strains, Phase II (KMG-II): from individual species to whole genera.</title>
        <authorList>
            <person name="Goeker M."/>
        </authorList>
    </citation>
    <scope>NUCLEOTIDE SEQUENCE [LARGE SCALE GENOMIC DNA]</scope>
    <source>
        <strain evidence="3 4">DSM 25731</strain>
    </source>
</reference>
<protein>
    <submittedName>
        <fullName evidence="3">Uncharacterized protein</fullName>
    </submittedName>
</protein>
<feature type="region of interest" description="Disordered" evidence="2">
    <location>
        <begin position="227"/>
        <end position="247"/>
    </location>
</feature>
<evidence type="ECO:0000313" key="4">
    <source>
        <dbReference type="Proteomes" id="UP000244090"/>
    </source>
</evidence>
<evidence type="ECO:0000313" key="3">
    <source>
        <dbReference type="EMBL" id="PTX58566.1"/>
    </source>
</evidence>
<feature type="region of interest" description="Disordered" evidence="2">
    <location>
        <begin position="1"/>
        <end position="26"/>
    </location>
</feature>
<gene>
    <name evidence="3" type="ORF">C8N46_11357</name>
</gene>
<proteinExistence type="predicted"/>